<dbReference type="Proteomes" id="UP000800094">
    <property type="component" value="Unassembled WGS sequence"/>
</dbReference>
<feature type="region of interest" description="Disordered" evidence="1">
    <location>
        <begin position="121"/>
        <end position="143"/>
    </location>
</feature>
<feature type="domain" description="F-box" evidence="2">
    <location>
        <begin position="3"/>
        <end position="52"/>
    </location>
</feature>
<dbReference type="InterPro" id="IPR001810">
    <property type="entry name" value="F-box_dom"/>
</dbReference>
<keyword evidence="4" id="KW-1185">Reference proteome</keyword>
<proteinExistence type="predicted"/>
<protein>
    <recommendedName>
        <fullName evidence="2">F-box domain-containing protein</fullName>
    </recommendedName>
</protein>
<dbReference type="RefSeq" id="XP_033677482.1">
    <property type="nucleotide sequence ID" value="XM_033824324.1"/>
</dbReference>
<dbReference type="OrthoDB" id="9981546at2759"/>
<gene>
    <name evidence="3" type="ORF">BU26DRAFT_439026</name>
</gene>
<dbReference type="EMBL" id="ML987208">
    <property type="protein sequence ID" value="KAF2242478.1"/>
    <property type="molecule type" value="Genomic_DNA"/>
</dbReference>
<evidence type="ECO:0000313" key="4">
    <source>
        <dbReference type="Proteomes" id="UP000800094"/>
    </source>
</evidence>
<reference evidence="3" key="1">
    <citation type="journal article" date="2020" name="Stud. Mycol.">
        <title>101 Dothideomycetes genomes: a test case for predicting lifestyles and emergence of pathogens.</title>
        <authorList>
            <person name="Haridas S."/>
            <person name="Albert R."/>
            <person name="Binder M."/>
            <person name="Bloem J."/>
            <person name="Labutti K."/>
            <person name="Salamov A."/>
            <person name="Andreopoulos B."/>
            <person name="Baker S."/>
            <person name="Barry K."/>
            <person name="Bills G."/>
            <person name="Bluhm B."/>
            <person name="Cannon C."/>
            <person name="Castanera R."/>
            <person name="Culley D."/>
            <person name="Daum C."/>
            <person name="Ezra D."/>
            <person name="Gonzalez J."/>
            <person name="Henrissat B."/>
            <person name="Kuo A."/>
            <person name="Liang C."/>
            <person name="Lipzen A."/>
            <person name="Lutzoni F."/>
            <person name="Magnuson J."/>
            <person name="Mondo S."/>
            <person name="Nolan M."/>
            <person name="Ohm R."/>
            <person name="Pangilinan J."/>
            <person name="Park H.-J."/>
            <person name="Ramirez L."/>
            <person name="Alfaro M."/>
            <person name="Sun H."/>
            <person name="Tritt A."/>
            <person name="Yoshinaga Y."/>
            <person name="Zwiers L.-H."/>
            <person name="Turgeon B."/>
            <person name="Goodwin S."/>
            <person name="Spatafora J."/>
            <person name="Crous P."/>
            <person name="Grigoriev I."/>
        </authorList>
    </citation>
    <scope>NUCLEOTIDE SEQUENCE</scope>
    <source>
        <strain evidence="3">CBS 122368</strain>
    </source>
</reference>
<dbReference type="AlphaFoldDB" id="A0A6A6HXH9"/>
<dbReference type="GeneID" id="54577654"/>
<evidence type="ECO:0000313" key="3">
    <source>
        <dbReference type="EMBL" id="KAF2242478.1"/>
    </source>
</evidence>
<name>A0A6A6HXH9_9PLEO</name>
<organism evidence="3 4">
    <name type="scientific">Trematosphaeria pertusa</name>
    <dbReference type="NCBI Taxonomy" id="390896"/>
    <lineage>
        <taxon>Eukaryota</taxon>
        <taxon>Fungi</taxon>
        <taxon>Dikarya</taxon>
        <taxon>Ascomycota</taxon>
        <taxon>Pezizomycotina</taxon>
        <taxon>Dothideomycetes</taxon>
        <taxon>Pleosporomycetidae</taxon>
        <taxon>Pleosporales</taxon>
        <taxon>Massarineae</taxon>
        <taxon>Trematosphaeriaceae</taxon>
        <taxon>Trematosphaeria</taxon>
    </lineage>
</organism>
<evidence type="ECO:0000256" key="1">
    <source>
        <dbReference type="SAM" id="MobiDB-lite"/>
    </source>
</evidence>
<dbReference type="PROSITE" id="PS50181">
    <property type="entry name" value="FBOX"/>
    <property type="match status" value="1"/>
</dbReference>
<sequence>MDVCHLYKLPNELLLHILAPMPTPALLPLTVLSHRVYTLVLRILHNRLVAAADLESHSVLLECFHPSAKLTEPPFFCTYHGTDGLKLYDGFAEDDMNLARRLGEMRNLYSRFRPYRRELETGGRRVRGPPGDVPGSRTYPGTAKEKFTGEAVRQIMSLDGHELFTQLVAQTNLVKLGPRHGLFTCFVGIEEGVVRVWREWLRKMSAKEEGKPTKQQQEIVEEVGKGKEPVREISEDRQGVNDERILWVSPAKNTGVSFHVRERKLRRDIPILVRADEEDMPVSYEIEYDELFIRTSHLLLMLEKSMVQEDNTSGKAVVFGSFG</sequence>
<accession>A0A6A6HXH9</accession>
<evidence type="ECO:0000259" key="2">
    <source>
        <dbReference type="PROSITE" id="PS50181"/>
    </source>
</evidence>